<sequence>MASSSRNQAGDDTDIPLWFRTTVDPSKDHIHICPKWLNKYSDSIDFEKSGVVTSLQKKATRVVFKSSHGRWFLSSGIMVARTNDFVEPTQVILFYKQENNFKIWIDHLGPQISSLPRAPDVPNMNVSGCSSNPGRSFNTIINPLKVPIKLCQNFIKQWFSKLHFLEYASINNPATNKESLVNFRKINGKWCLISGIDVAKENGFTEPTKVVLYFEGRGNKFSMYPAVGKNQTNDKPDIVDLSSGPEDESYDDQNQYSSNNADNNEEITNDGDDGSIHNETVEDGEFEEYIDPTPFYTFEVNITEAMDKKAQVFHFPNKTSRYVLLQDQTMIGLRDIETGIVFDCPIKTATRNSVEKYIGASWEKYKKRNVTAMQGSQTKYQQLDEISSMTQDSILAYSNNENVQPLASNTECNIQRKNNIVKRKADRIPLSPLNPDSIRTPKISQDINLTIQSKRIRTPNPKYFSPTSCFTNTFAEDTDIASTSRQQTQNPRGSNSAFDKVSNSAYSEVINPTFKSSAENRIRKFRIQNRYIGVQRLDFEDDTQGM</sequence>
<organism evidence="2 3">
    <name type="scientific">Trifolium subterraneum</name>
    <name type="common">Subterranean clover</name>
    <dbReference type="NCBI Taxonomy" id="3900"/>
    <lineage>
        <taxon>Eukaryota</taxon>
        <taxon>Viridiplantae</taxon>
        <taxon>Streptophyta</taxon>
        <taxon>Embryophyta</taxon>
        <taxon>Tracheophyta</taxon>
        <taxon>Spermatophyta</taxon>
        <taxon>Magnoliopsida</taxon>
        <taxon>eudicotyledons</taxon>
        <taxon>Gunneridae</taxon>
        <taxon>Pentapetalae</taxon>
        <taxon>rosids</taxon>
        <taxon>fabids</taxon>
        <taxon>Fabales</taxon>
        <taxon>Fabaceae</taxon>
        <taxon>Papilionoideae</taxon>
        <taxon>50 kb inversion clade</taxon>
        <taxon>NPAAA clade</taxon>
        <taxon>Hologalegina</taxon>
        <taxon>IRL clade</taxon>
        <taxon>Trifolieae</taxon>
        <taxon>Trifolium</taxon>
    </lineage>
</organism>
<evidence type="ECO:0000256" key="1">
    <source>
        <dbReference type="SAM" id="MobiDB-lite"/>
    </source>
</evidence>
<accession>A0A2Z6NCZ1</accession>
<keyword evidence="3" id="KW-1185">Reference proteome</keyword>
<protein>
    <recommendedName>
        <fullName evidence="4">TF-B3 domain-containing protein</fullName>
    </recommendedName>
</protein>
<gene>
    <name evidence="2" type="ORF">TSUD_272650</name>
</gene>
<evidence type="ECO:0000313" key="3">
    <source>
        <dbReference type="Proteomes" id="UP000242715"/>
    </source>
</evidence>
<feature type="region of interest" description="Disordered" evidence="1">
    <location>
        <begin position="225"/>
        <end position="279"/>
    </location>
</feature>
<feature type="region of interest" description="Disordered" evidence="1">
    <location>
        <begin position="480"/>
        <end position="499"/>
    </location>
</feature>
<evidence type="ECO:0008006" key="4">
    <source>
        <dbReference type="Google" id="ProtNLM"/>
    </source>
</evidence>
<proteinExistence type="predicted"/>
<name>A0A2Z6NCZ1_TRISU</name>
<reference evidence="3" key="1">
    <citation type="journal article" date="2017" name="Front. Plant Sci.">
        <title>Climate Clever Clovers: New Paradigm to Reduce the Environmental Footprint of Ruminants by Breeding Low Methanogenic Forages Utilizing Haplotype Variation.</title>
        <authorList>
            <person name="Kaur P."/>
            <person name="Appels R."/>
            <person name="Bayer P.E."/>
            <person name="Keeble-Gagnere G."/>
            <person name="Wang J."/>
            <person name="Hirakawa H."/>
            <person name="Shirasawa K."/>
            <person name="Vercoe P."/>
            <person name="Stefanova K."/>
            <person name="Durmic Z."/>
            <person name="Nichols P."/>
            <person name="Revell C."/>
            <person name="Isobe S.N."/>
            <person name="Edwards D."/>
            <person name="Erskine W."/>
        </authorList>
    </citation>
    <scope>NUCLEOTIDE SEQUENCE [LARGE SCALE GENOMIC DNA]</scope>
    <source>
        <strain evidence="3">cv. Daliak</strain>
    </source>
</reference>
<feature type="compositionally biased region" description="Polar residues" evidence="1">
    <location>
        <begin position="252"/>
        <end position="262"/>
    </location>
</feature>
<dbReference type="AlphaFoldDB" id="A0A2Z6NCZ1"/>
<evidence type="ECO:0000313" key="2">
    <source>
        <dbReference type="EMBL" id="GAU41681.1"/>
    </source>
</evidence>
<feature type="compositionally biased region" description="Acidic residues" evidence="1">
    <location>
        <begin position="263"/>
        <end position="273"/>
    </location>
</feature>
<dbReference type="Proteomes" id="UP000242715">
    <property type="component" value="Unassembled WGS sequence"/>
</dbReference>
<dbReference type="EMBL" id="DF973874">
    <property type="protein sequence ID" value="GAU41681.1"/>
    <property type="molecule type" value="Genomic_DNA"/>
</dbReference>